<organism evidence="3 4">
    <name type="scientific">Ventrimonas faecis</name>
    <dbReference type="NCBI Taxonomy" id="3133170"/>
    <lineage>
        <taxon>Bacteria</taxon>
        <taxon>Bacillati</taxon>
        <taxon>Bacillota</taxon>
        <taxon>Clostridia</taxon>
        <taxon>Lachnospirales</taxon>
        <taxon>Lachnospiraceae</taxon>
        <taxon>Ventrimonas</taxon>
    </lineage>
</organism>
<evidence type="ECO:0000256" key="1">
    <source>
        <dbReference type="ARBA" id="ARBA00008007"/>
    </source>
</evidence>
<comment type="similarity">
    <text evidence="1">Belongs to the ComF/GntX family.</text>
</comment>
<sequence length="259" mass="29056">MLRECLVSLLFPRRCPVCSRIVLPEGALICPDCVPKLHFIRQPSCKKCGAELISDRAEYCPDCQRRQRSFESGVALIRYDTVAQKSMAAVKYKNRREYLDFYAEAIARRYGYFFKHRKDAVLVPVPVHPARLRSRGFNQAGELAVRLGQLTGLLVNERLLVRTRKTAPQKELGPDERLRNLRHAFAVAAEFRWEPAPGKPDSRNLPGRAAGTAPELPQTVILIDDIYTTGSTIEACTRVLKAAGVRQVYFVSICIGGGL</sequence>
<dbReference type="PANTHER" id="PTHR47505">
    <property type="entry name" value="DNA UTILIZATION PROTEIN YHGH"/>
    <property type="match status" value="1"/>
</dbReference>
<dbReference type="Pfam" id="PF18912">
    <property type="entry name" value="DZR_2"/>
    <property type="match status" value="1"/>
</dbReference>
<dbReference type="Gene3D" id="3.40.50.2020">
    <property type="match status" value="1"/>
</dbReference>
<dbReference type="InterPro" id="IPR029057">
    <property type="entry name" value="PRTase-like"/>
</dbReference>
<dbReference type="InterPro" id="IPR044005">
    <property type="entry name" value="DZR_2"/>
</dbReference>
<keyword evidence="4" id="KW-1185">Reference proteome</keyword>
<feature type="domain" description="Double zinc ribbon" evidence="2">
    <location>
        <begin position="7"/>
        <end position="64"/>
    </location>
</feature>
<dbReference type="PANTHER" id="PTHR47505:SF1">
    <property type="entry name" value="DNA UTILIZATION PROTEIN YHGH"/>
    <property type="match status" value="1"/>
</dbReference>
<dbReference type="CDD" id="cd06223">
    <property type="entry name" value="PRTases_typeI"/>
    <property type="match status" value="1"/>
</dbReference>
<name>A0ABV1HJY6_9FIRM</name>
<dbReference type="RefSeq" id="WP_349228898.1">
    <property type="nucleotide sequence ID" value="NZ_JBBMFJ010000008.1"/>
</dbReference>
<evidence type="ECO:0000313" key="4">
    <source>
        <dbReference type="Proteomes" id="UP001437460"/>
    </source>
</evidence>
<protein>
    <submittedName>
        <fullName evidence="3">ComF family protein</fullName>
    </submittedName>
</protein>
<dbReference type="InterPro" id="IPR051910">
    <property type="entry name" value="ComF/GntX_DNA_util-trans"/>
</dbReference>
<evidence type="ECO:0000259" key="2">
    <source>
        <dbReference type="Pfam" id="PF18912"/>
    </source>
</evidence>
<gene>
    <name evidence="3" type="ORF">WMO41_05540</name>
</gene>
<proteinExistence type="inferred from homology"/>
<comment type="caution">
    <text evidence="3">The sequence shown here is derived from an EMBL/GenBank/DDBJ whole genome shotgun (WGS) entry which is preliminary data.</text>
</comment>
<reference evidence="3 4" key="1">
    <citation type="submission" date="2024-03" db="EMBL/GenBank/DDBJ databases">
        <title>Human intestinal bacterial collection.</title>
        <authorList>
            <person name="Pauvert C."/>
            <person name="Hitch T.C.A."/>
            <person name="Clavel T."/>
        </authorList>
    </citation>
    <scope>NUCLEOTIDE SEQUENCE [LARGE SCALE GENOMIC DNA]</scope>
    <source>
        <strain evidence="3 4">CLA-AP-H27</strain>
    </source>
</reference>
<dbReference type="Proteomes" id="UP001437460">
    <property type="component" value="Unassembled WGS sequence"/>
</dbReference>
<evidence type="ECO:0000313" key="3">
    <source>
        <dbReference type="EMBL" id="MEQ2562626.1"/>
    </source>
</evidence>
<dbReference type="InterPro" id="IPR000836">
    <property type="entry name" value="PRTase_dom"/>
</dbReference>
<dbReference type="SUPFAM" id="SSF53271">
    <property type="entry name" value="PRTase-like"/>
    <property type="match status" value="1"/>
</dbReference>
<accession>A0ABV1HJY6</accession>
<dbReference type="EMBL" id="JBBMFJ010000008">
    <property type="protein sequence ID" value="MEQ2562626.1"/>
    <property type="molecule type" value="Genomic_DNA"/>
</dbReference>